<proteinExistence type="predicted"/>
<comment type="caution">
    <text evidence="1">The sequence shown here is derived from an EMBL/GenBank/DDBJ whole genome shotgun (WGS) entry which is preliminary data.</text>
</comment>
<dbReference type="AlphaFoldDB" id="A0A9E2P0D4"/>
<reference evidence="1" key="1">
    <citation type="journal article" date="2021" name="PeerJ">
        <title>Extensive microbial diversity within the chicken gut microbiome revealed by metagenomics and culture.</title>
        <authorList>
            <person name="Gilroy R."/>
            <person name="Ravi A."/>
            <person name="Getino M."/>
            <person name="Pursley I."/>
            <person name="Horton D.L."/>
            <person name="Alikhan N.F."/>
            <person name="Baker D."/>
            <person name="Gharbi K."/>
            <person name="Hall N."/>
            <person name="Watson M."/>
            <person name="Adriaenssens E.M."/>
            <person name="Foster-Nyarko E."/>
            <person name="Jarju S."/>
            <person name="Secka A."/>
            <person name="Antonio M."/>
            <person name="Oren A."/>
            <person name="Chaudhuri R.R."/>
            <person name="La Ragione R."/>
            <person name="Hildebrand F."/>
            <person name="Pallen M.J."/>
        </authorList>
    </citation>
    <scope>NUCLEOTIDE SEQUENCE</scope>
    <source>
        <strain evidence="1">G3-2149</strain>
    </source>
</reference>
<dbReference type="Proteomes" id="UP000823865">
    <property type="component" value="Unassembled WGS sequence"/>
</dbReference>
<evidence type="ECO:0000313" key="2">
    <source>
        <dbReference type="Proteomes" id="UP000823865"/>
    </source>
</evidence>
<name>A0A9E2P0D4_9BACT</name>
<reference evidence="1" key="2">
    <citation type="submission" date="2021-04" db="EMBL/GenBank/DDBJ databases">
        <authorList>
            <person name="Gilroy R."/>
        </authorList>
    </citation>
    <scope>NUCLEOTIDE SEQUENCE</scope>
    <source>
        <strain evidence="1">G3-2149</strain>
    </source>
</reference>
<sequence length="133" mass="15662">MGKWFTAMMALMLFLLLQVSGYMSYVPENPERQEAVVRFNKPEREQTSWSAPLSDYEKGIRHILANNYAQPASSAVWNVSQCKDWKAGKFFSTSLQNHHFISDRKENLFRLYEPPLCDRVVDYYVYTLRKILI</sequence>
<protein>
    <submittedName>
        <fullName evidence="1">Uncharacterized protein</fullName>
    </submittedName>
</protein>
<gene>
    <name evidence="1" type="ORF">H9789_02315</name>
</gene>
<organism evidence="1 2">
    <name type="scientific">Candidatus Paraprevotella stercoravium</name>
    <dbReference type="NCBI Taxonomy" id="2838725"/>
    <lineage>
        <taxon>Bacteria</taxon>
        <taxon>Pseudomonadati</taxon>
        <taxon>Bacteroidota</taxon>
        <taxon>Bacteroidia</taxon>
        <taxon>Bacteroidales</taxon>
        <taxon>Prevotellaceae</taxon>
        <taxon>Paraprevotella</taxon>
    </lineage>
</organism>
<evidence type="ECO:0000313" key="1">
    <source>
        <dbReference type="EMBL" id="MBU3852664.1"/>
    </source>
</evidence>
<accession>A0A9E2P0D4</accession>
<dbReference type="EMBL" id="JAHLFU010000039">
    <property type="protein sequence ID" value="MBU3852664.1"/>
    <property type="molecule type" value="Genomic_DNA"/>
</dbReference>